<dbReference type="InterPro" id="IPR016181">
    <property type="entry name" value="Acyl_CoA_acyltransferase"/>
</dbReference>
<dbReference type="Gene3D" id="3.40.630.30">
    <property type="match status" value="1"/>
</dbReference>
<sequence>MIFYEDTLSEQLRIETAIKKYGYAPEHNFWWYQCQAEEGSKNIFAESKDGSGLFNIEEKNKKGCTVFSSPIAGPANRIPVIIEYLTSIFQSGKIEKVTLELEDELYKNFILALPPKLKARKINYTLTWPLYNLEIFNCDLSGNNWSSLRKTKNKFYKNHQVVLLDAREYEDKKSLHLIVDEWRKQRGGNDRVHLFPYHNFIDSNFKGATEARIFMVDAKPCGINAGWPIPNSNIFYGALGIHDYSLPGLGDALYLEDLDWLKNRGYKKANMGGGEDALTNFKNKFRPESFYKTHIFSVVRK</sequence>
<comment type="caution">
    <text evidence="2">The sequence shown here is derived from an EMBL/GenBank/DDBJ whole genome shotgun (WGS) entry which is preliminary data.</text>
</comment>
<evidence type="ECO:0000259" key="1">
    <source>
        <dbReference type="Pfam" id="PF09924"/>
    </source>
</evidence>
<gene>
    <name evidence="2" type="ORF">A2358_01770</name>
</gene>
<feature type="domain" description="Phosphatidylglycerol lysyltransferase C-terminal" evidence="1">
    <location>
        <begin position="56"/>
        <end position="273"/>
    </location>
</feature>
<protein>
    <recommendedName>
        <fullName evidence="1">Phosphatidylglycerol lysyltransferase C-terminal domain-containing protein</fullName>
    </recommendedName>
</protein>
<accession>A0A1G2IUJ9</accession>
<evidence type="ECO:0000313" key="3">
    <source>
        <dbReference type="Proteomes" id="UP000178650"/>
    </source>
</evidence>
<name>A0A1G2IUJ9_9BACT</name>
<evidence type="ECO:0000313" key="2">
    <source>
        <dbReference type="EMBL" id="OGZ78584.1"/>
    </source>
</evidence>
<dbReference type="AlphaFoldDB" id="A0A1G2IUJ9"/>
<reference evidence="2 3" key="1">
    <citation type="journal article" date="2016" name="Nat. Commun.">
        <title>Thousands of microbial genomes shed light on interconnected biogeochemical processes in an aquifer system.</title>
        <authorList>
            <person name="Anantharaman K."/>
            <person name="Brown C.T."/>
            <person name="Hug L.A."/>
            <person name="Sharon I."/>
            <person name="Castelle C.J."/>
            <person name="Probst A.J."/>
            <person name="Thomas B.C."/>
            <person name="Singh A."/>
            <person name="Wilkins M.J."/>
            <person name="Karaoz U."/>
            <person name="Brodie E.L."/>
            <person name="Williams K.H."/>
            <person name="Hubbard S.S."/>
            <person name="Banfield J.F."/>
        </authorList>
    </citation>
    <scope>NUCLEOTIDE SEQUENCE [LARGE SCALE GENOMIC DNA]</scope>
</reference>
<dbReference type="InterPro" id="IPR024320">
    <property type="entry name" value="LPG_synthase_C"/>
</dbReference>
<dbReference type="STRING" id="1802223.A2358_01770"/>
<dbReference type="Proteomes" id="UP000178650">
    <property type="component" value="Unassembled WGS sequence"/>
</dbReference>
<organism evidence="2 3">
    <name type="scientific">Candidatus Staskawiczbacteria bacterium RIFOXYB1_FULL_37_44</name>
    <dbReference type="NCBI Taxonomy" id="1802223"/>
    <lineage>
        <taxon>Bacteria</taxon>
        <taxon>Candidatus Staskawicziibacteriota</taxon>
    </lineage>
</organism>
<dbReference type="EMBL" id="MHPJ01000017">
    <property type="protein sequence ID" value="OGZ78584.1"/>
    <property type="molecule type" value="Genomic_DNA"/>
</dbReference>
<proteinExistence type="predicted"/>
<dbReference type="SUPFAM" id="SSF55729">
    <property type="entry name" value="Acyl-CoA N-acyltransferases (Nat)"/>
    <property type="match status" value="1"/>
</dbReference>
<dbReference type="Pfam" id="PF09924">
    <property type="entry name" value="LPG_synthase_C"/>
    <property type="match status" value="1"/>
</dbReference>